<evidence type="ECO:0000313" key="1">
    <source>
        <dbReference type="EMBL" id="KKM66503.1"/>
    </source>
</evidence>
<dbReference type="Gene3D" id="2.130.10.10">
    <property type="entry name" value="YVTN repeat-like/Quinoprotein amine dehydrogenase"/>
    <property type="match status" value="1"/>
</dbReference>
<gene>
    <name evidence="1" type="ORF">LCGC14_1480530</name>
</gene>
<proteinExistence type="predicted"/>
<comment type="caution">
    <text evidence="1">The sequence shown here is derived from an EMBL/GenBank/DDBJ whole genome shotgun (WGS) entry which is preliminary data.</text>
</comment>
<sequence length="551" mass="60179">SYLELGGIAYAGIETGTSDPFLSGAPGDAPAYFGSLERLSGMIISSQTQLNEICGLAFASRNANYPEVTVPMAGDYRVLDIAPQERVLVSLDTDDTYRQISWDEKPFVPREINYQYEAADQMLLMDVTLGEETEGPPGETVIIPVVPPFPELLLPEIELPPIPIPPEIPLPPIDPVPGTGDLVYVIVAGYITRTRNFFDANPTWEVIFDASTINGGVLNFKLDNADPTNVAWSTNITGEARPYYAYKFTGLNTDNPIATQIISGQQWYDIMPEPKNNQATIYDIDVSVVDGSIYLLGHRSALGGPSISCVRDIGAGWEHNFVGDEWSTHTRNEIIWPSDHSAATIFAHFGREIFRSLNRGAFWSMRSPPNDDYVGGYFIPYQGNSNDFGIYAGLGFGLDKLLHYSEDGGQNFDNITPNVLGNQWAPRRSGLNGSSRQAMTALHSNRLVLLFCLYKKLAEPNDSNCTLFVSTSGPGGLYPALQLTGPAWGPQIHKTNASKMYVIAEFESDGGPLGSQDFGVTWVSKLASWEAGTGLNWSASGPRAILPVWTA</sequence>
<dbReference type="InterPro" id="IPR015943">
    <property type="entry name" value="WD40/YVTN_repeat-like_dom_sf"/>
</dbReference>
<protein>
    <submittedName>
        <fullName evidence="1">Uncharacterized protein</fullName>
    </submittedName>
</protein>
<dbReference type="EMBL" id="LAZR01010519">
    <property type="protein sequence ID" value="KKM66503.1"/>
    <property type="molecule type" value="Genomic_DNA"/>
</dbReference>
<feature type="non-terminal residue" evidence="1">
    <location>
        <position position="1"/>
    </location>
</feature>
<accession>A0A0F9JAA9</accession>
<dbReference type="SUPFAM" id="SSF110296">
    <property type="entry name" value="Oligoxyloglucan reducing end-specific cellobiohydrolase"/>
    <property type="match status" value="1"/>
</dbReference>
<organism evidence="1">
    <name type="scientific">marine sediment metagenome</name>
    <dbReference type="NCBI Taxonomy" id="412755"/>
    <lineage>
        <taxon>unclassified sequences</taxon>
        <taxon>metagenomes</taxon>
        <taxon>ecological metagenomes</taxon>
    </lineage>
</organism>
<dbReference type="AlphaFoldDB" id="A0A0F9JAA9"/>
<name>A0A0F9JAA9_9ZZZZ</name>
<reference evidence="1" key="1">
    <citation type="journal article" date="2015" name="Nature">
        <title>Complex archaea that bridge the gap between prokaryotes and eukaryotes.</title>
        <authorList>
            <person name="Spang A."/>
            <person name="Saw J.H."/>
            <person name="Jorgensen S.L."/>
            <person name="Zaremba-Niedzwiedzka K."/>
            <person name="Martijn J."/>
            <person name="Lind A.E."/>
            <person name="van Eijk R."/>
            <person name="Schleper C."/>
            <person name="Guy L."/>
            <person name="Ettema T.J."/>
        </authorList>
    </citation>
    <scope>NUCLEOTIDE SEQUENCE</scope>
</reference>